<evidence type="ECO:0000256" key="5">
    <source>
        <dbReference type="ARBA" id="ARBA00022519"/>
    </source>
</evidence>
<dbReference type="GO" id="GO:0009636">
    <property type="term" value="P:response to toxic substance"/>
    <property type="evidence" value="ECO:0007669"/>
    <property type="project" value="UniProtKB-ARBA"/>
</dbReference>
<feature type="transmembrane region" description="Helical" evidence="9">
    <location>
        <begin position="342"/>
        <end position="362"/>
    </location>
</feature>
<comment type="subcellular location">
    <subcellularLocation>
        <location evidence="1 9">Cell inner membrane</location>
        <topology evidence="1 9">Multi-pass membrane protein</topology>
    </subcellularLocation>
</comment>
<sequence>MKFSHFFIQRPIFAAVLSLLILLGGAVSLFQLPVSEYPEVVPPTVVVTANYPGANPKVIAETVASPLEQELNGVENMLYMFSQATTDGRMTLTATFALGTDLDRAQVQVQNRVNSALPRLPQEVQRLGVVAEKASPNLTMVVHLYSPTGEREISYLSNYADLNIKDQLARLPGVGDVQLFGGGKYSMRLWLQPDELAARNLTPGDVVQAVREQNRQVAAGTLGAQPVTNDKQFQVLLNVKGRLQSPEEFAQVVVQVDPSGAITRLKDVARVELGEDSYSLRALLNGQTAVAIPIFQRPGSNAIELSNQVRQTMDQLAERFPQGVEYKIAYDPTVFVRGSIDAVIDTLLEAILLVVIVVILFLQTWRASIIPLIAVPVSLIGTFAVMQWLGVSINTLSLFGLVLAIGIVVDDAIVVVENVERNIGLGLSPVEATKQAMTEVTGPIIAIALVLCAVFIPTAFIHGLSGQFYKQFALTITISTLISAFNSLTLSPALSALLLKGHDAKPDWLTRLMNLLFGAWLFKPFNKVFDRSGDLYEKGVRRLIRLGIVVGIVYVGLVGGTIKLFDEVPGGFIPLQDKQYLVAIAQLPDAASLDRTEAVIREMEQIALEAPGVKQTVAFPGLSVNGFTNSSNSGIVFVTLDDFSERKDPALSAGAIAGALNAQFATIDEAFVAVFPPPPILGLGTTGGFKLQIEDRTNQGFDALFNNLQAVMAEARKDPVLMGIYSSFRIQVPQMDINIDREQALLQGVPLSEVFDALQIYLGSMYVNDFNLFGRTYQVNAQAEADYRLDPEQILRLKVRNAAGDMVPLGAVLTVEPTIGPDRVMHYNGYPSAELNGSPAPGYSSDQAQAAIEKILNNTLQDGMAFEWTEVTYQQILAGNTMIYIFPLVVLLVFMVLAAQYESLTLPLAIVLIIPMTILSALAGVWLMQGDNNIFTRIALIVLVALACKNAILMVEFARDRRFSGQSRLDAILEACRLRLRPILMTSIAFTAGVVPLVLATGAGAEMRQAMGIAVFSGMLGVTFFGLLFTPVFYMAVTRFERDTSEQQALAELAEPSDQTATASGIRV</sequence>
<dbReference type="Gene3D" id="3.30.70.1440">
    <property type="entry name" value="Multidrug efflux transporter AcrB pore domain"/>
    <property type="match status" value="1"/>
</dbReference>
<dbReference type="SUPFAM" id="SSF82693">
    <property type="entry name" value="Multidrug efflux transporter AcrB pore domain, PN1, PN2, PC1 and PC2 subdomains"/>
    <property type="match status" value="4"/>
</dbReference>
<feature type="transmembrane region" description="Helical" evidence="9">
    <location>
        <begin position="369"/>
        <end position="390"/>
    </location>
</feature>
<keyword evidence="5 9" id="KW-0997">Cell inner membrane</keyword>
<dbReference type="Proteomes" id="UP000565262">
    <property type="component" value="Unassembled WGS sequence"/>
</dbReference>
<feature type="transmembrane region" description="Helical" evidence="9">
    <location>
        <begin position="906"/>
        <end position="928"/>
    </location>
</feature>
<evidence type="ECO:0000313" key="11">
    <source>
        <dbReference type="Proteomes" id="UP000565262"/>
    </source>
</evidence>
<evidence type="ECO:0000313" key="10">
    <source>
        <dbReference type="EMBL" id="MBB1488384.1"/>
    </source>
</evidence>
<keyword evidence="11" id="KW-1185">Reference proteome</keyword>
<evidence type="ECO:0000256" key="3">
    <source>
        <dbReference type="ARBA" id="ARBA00022448"/>
    </source>
</evidence>
<dbReference type="GO" id="GO:0015562">
    <property type="term" value="F:efflux transmembrane transporter activity"/>
    <property type="evidence" value="ECO:0007669"/>
    <property type="project" value="InterPro"/>
</dbReference>
<dbReference type="Gene3D" id="1.20.1640.10">
    <property type="entry name" value="Multidrug efflux transporter AcrB transmembrane domain"/>
    <property type="match status" value="2"/>
</dbReference>
<comment type="similarity">
    <text evidence="2 9">Belongs to the resistance-nodulation-cell division (RND) (TC 2.A.6) family.</text>
</comment>
<evidence type="ECO:0000256" key="6">
    <source>
        <dbReference type="ARBA" id="ARBA00022692"/>
    </source>
</evidence>
<evidence type="ECO:0000256" key="7">
    <source>
        <dbReference type="ARBA" id="ARBA00022989"/>
    </source>
</evidence>
<dbReference type="Gene3D" id="3.30.70.1320">
    <property type="entry name" value="Multidrug efflux transporter AcrB pore domain like"/>
    <property type="match status" value="1"/>
</dbReference>
<dbReference type="FunFam" id="3.30.70.1430:FF:000001">
    <property type="entry name" value="Efflux pump membrane transporter"/>
    <property type="match status" value="1"/>
</dbReference>
<dbReference type="RefSeq" id="WP_182810152.1">
    <property type="nucleotide sequence ID" value="NZ_JACJFM010000027.1"/>
</dbReference>
<dbReference type="GO" id="GO:0042910">
    <property type="term" value="F:xenobiotic transmembrane transporter activity"/>
    <property type="evidence" value="ECO:0007669"/>
    <property type="project" value="TreeGrafter"/>
</dbReference>
<feature type="transmembrane region" description="Helical" evidence="9">
    <location>
        <begin position="396"/>
        <end position="419"/>
    </location>
</feature>
<feature type="transmembrane region" description="Helical" evidence="9">
    <location>
        <begin position="1011"/>
        <end position="1037"/>
    </location>
</feature>
<feature type="transmembrane region" description="Helical" evidence="9">
    <location>
        <begin position="881"/>
        <end position="899"/>
    </location>
</feature>
<dbReference type="NCBIfam" id="TIGR00915">
    <property type="entry name" value="2A0602"/>
    <property type="match status" value="1"/>
</dbReference>
<dbReference type="PRINTS" id="PR00702">
    <property type="entry name" value="ACRIFLAVINRP"/>
</dbReference>
<proteinExistence type="inferred from homology"/>
<evidence type="ECO:0000256" key="8">
    <source>
        <dbReference type="ARBA" id="ARBA00023136"/>
    </source>
</evidence>
<dbReference type="GO" id="GO:0005886">
    <property type="term" value="C:plasma membrane"/>
    <property type="evidence" value="ECO:0007669"/>
    <property type="project" value="UniProtKB-SubCell"/>
</dbReference>
<dbReference type="Pfam" id="PF00873">
    <property type="entry name" value="ACR_tran"/>
    <property type="match status" value="1"/>
</dbReference>
<comment type="caution">
    <text evidence="9">Lacks conserved residue(s) required for the propagation of feature annotation.</text>
</comment>
<dbReference type="SUPFAM" id="SSF82714">
    <property type="entry name" value="Multidrug efflux transporter AcrB TolC docking domain, DN and DC subdomains"/>
    <property type="match status" value="2"/>
</dbReference>
<feature type="transmembrane region" description="Helical" evidence="9">
    <location>
        <begin position="978"/>
        <end position="999"/>
    </location>
</feature>
<keyword evidence="3 9" id="KW-0813">Transport</keyword>
<organism evidence="10 11">
    <name type="scientific">Oceanospirillum sediminis</name>
    <dbReference type="NCBI Taxonomy" id="2760088"/>
    <lineage>
        <taxon>Bacteria</taxon>
        <taxon>Pseudomonadati</taxon>
        <taxon>Pseudomonadota</taxon>
        <taxon>Gammaproteobacteria</taxon>
        <taxon>Oceanospirillales</taxon>
        <taxon>Oceanospirillaceae</taxon>
        <taxon>Oceanospirillum</taxon>
    </lineage>
</organism>
<dbReference type="AlphaFoldDB" id="A0A839IUT6"/>
<comment type="caution">
    <text evidence="10">The sequence shown here is derived from an EMBL/GenBank/DDBJ whole genome shotgun (WGS) entry which is preliminary data.</text>
</comment>
<evidence type="ECO:0000256" key="4">
    <source>
        <dbReference type="ARBA" id="ARBA00022475"/>
    </source>
</evidence>
<keyword evidence="8 9" id="KW-0472">Membrane</keyword>
<dbReference type="SUPFAM" id="SSF82866">
    <property type="entry name" value="Multidrug efflux transporter AcrB transmembrane domain"/>
    <property type="match status" value="2"/>
</dbReference>
<feature type="transmembrane region" description="Helical" evidence="9">
    <location>
        <begin position="440"/>
        <end position="460"/>
    </location>
</feature>
<dbReference type="InterPro" id="IPR027463">
    <property type="entry name" value="AcrB_DN_DC_subdom"/>
</dbReference>
<keyword evidence="7 9" id="KW-1133">Transmembrane helix</keyword>
<dbReference type="EMBL" id="JACJFM010000027">
    <property type="protein sequence ID" value="MBB1488384.1"/>
    <property type="molecule type" value="Genomic_DNA"/>
</dbReference>
<feature type="transmembrane region" description="Helical" evidence="9">
    <location>
        <begin position="934"/>
        <end position="957"/>
    </location>
</feature>
<evidence type="ECO:0000256" key="1">
    <source>
        <dbReference type="ARBA" id="ARBA00004429"/>
    </source>
</evidence>
<protein>
    <recommendedName>
        <fullName evidence="9">Efflux pump membrane transporter</fullName>
    </recommendedName>
</protein>
<name>A0A839IUT6_9GAMM</name>
<evidence type="ECO:0000256" key="9">
    <source>
        <dbReference type="RuleBase" id="RU364070"/>
    </source>
</evidence>
<keyword evidence="4" id="KW-1003">Cell membrane</keyword>
<accession>A0A839IUT6</accession>
<dbReference type="FunFam" id="1.20.1640.10:FF:000001">
    <property type="entry name" value="Efflux pump membrane transporter"/>
    <property type="match status" value="1"/>
</dbReference>
<dbReference type="Gene3D" id="3.30.2090.10">
    <property type="entry name" value="Multidrug efflux transporter AcrB TolC docking domain, DN and DC subdomains"/>
    <property type="match status" value="2"/>
</dbReference>
<dbReference type="PANTHER" id="PTHR32063:SF11">
    <property type="entry name" value="CATION OR DRUG EFFLUX SYSTEM PROTEIN"/>
    <property type="match status" value="1"/>
</dbReference>
<reference evidence="10 11" key="1">
    <citation type="submission" date="2020-08" db="EMBL/GenBank/DDBJ databases">
        <title>Oceanospirillum sp. nov. isolated from marine sediment.</title>
        <authorList>
            <person name="Ji X."/>
        </authorList>
    </citation>
    <scope>NUCLEOTIDE SEQUENCE [LARGE SCALE GENOMIC DNA]</scope>
    <source>
        <strain evidence="10 11">D5</strain>
    </source>
</reference>
<dbReference type="InterPro" id="IPR001036">
    <property type="entry name" value="Acrflvin-R"/>
</dbReference>
<dbReference type="NCBIfam" id="NF000282">
    <property type="entry name" value="RND_permease_1"/>
    <property type="match status" value="1"/>
</dbReference>
<feature type="transmembrane region" description="Helical" evidence="9">
    <location>
        <begin position="472"/>
        <end position="499"/>
    </location>
</feature>
<evidence type="ECO:0000256" key="2">
    <source>
        <dbReference type="ARBA" id="ARBA00010942"/>
    </source>
</evidence>
<dbReference type="InterPro" id="IPR004764">
    <property type="entry name" value="MdtF-like"/>
</dbReference>
<keyword evidence="6 9" id="KW-0812">Transmembrane</keyword>
<dbReference type="Gene3D" id="3.30.70.1430">
    <property type="entry name" value="Multidrug efflux transporter AcrB pore domain"/>
    <property type="match status" value="2"/>
</dbReference>
<dbReference type="PANTHER" id="PTHR32063">
    <property type="match status" value="1"/>
</dbReference>
<feature type="transmembrane region" description="Helical" evidence="9">
    <location>
        <begin position="543"/>
        <end position="565"/>
    </location>
</feature>
<gene>
    <name evidence="10" type="ORF">H4O21_17400</name>
</gene>